<evidence type="ECO:0000259" key="4">
    <source>
        <dbReference type="SMART" id="SM01217"/>
    </source>
</evidence>
<dbReference type="InterPro" id="IPR036881">
    <property type="entry name" value="Glyco_hydro_3_C_sf"/>
</dbReference>
<dbReference type="GO" id="GO:0004553">
    <property type="term" value="F:hydrolase activity, hydrolyzing O-glycosyl compounds"/>
    <property type="evidence" value="ECO:0007669"/>
    <property type="project" value="InterPro"/>
</dbReference>
<dbReference type="PANTHER" id="PTHR42715">
    <property type="entry name" value="BETA-GLUCOSIDASE"/>
    <property type="match status" value="1"/>
</dbReference>
<feature type="domain" description="Fibronectin type III-like" evidence="4">
    <location>
        <begin position="495"/>
        <end position="575"/>
    </location>
</feature>
<dbReference type="InterPro" id="IPR036962">
    <property type="entry name" value="Glyco_hydro_3_N_sf"/>
</dbReference>
<reference evidence="5 6" key="1">
    <citation type="submission" date="2018-05" db="EMBL/GenBank/DDBJ databases">
        <title>Genomic Encyclopedia of Type Strains, Phase IV (KMG-IV): sequencing the most valuable type-strain genomes for metagenomic binning, comparative biology and taxonomic classification.</title>
        <authorList>
            <person name="Goeker M."/>
        </authorList>
    </citation>
    <scope>NUCLEOTIDE SEQUENCE [LARGE SCALE GENOMIC DNA]</scope>
    <source>
        <strain evidence="5 6">DSM 24995</strain>
    </source>
</reference>
<dbReference type="InterPro" id="IPR017853">
    <property type="entry name" value="GH"/>
</dbReference>
<keyword evidence="2" id="KW-0378">Hydrolase</keyword>
<dbReference type="SMART" id="SM01217">
    <property type="entry name" value="Fn3_like"/>
    <property type="match status" value="1"/>
</dbReference>
<comment type="similarity">
    <text evidence="1">Belongs to the glycosyl hydrolase 3 family.</text>
</comment>
<keyword evidence="6" id="KW-1185">Reference proteome</keyword>
<keyword evidence="3" id="KW-0812">Transmembrane</keyword>
<accession>A0A2V3Y368</accession>
<dbReference type="GO" id="GO:0005975">
    <property type="term" value="P:carbohydrate metabolic process"/>
    <property type="evidence" value="ECO:0007669"/>
    <property type="project" value="InterPro"/>
</dbReference>
<name>A0A2V3Y368_9FIRM</name>
<evidence type="ECO:0000256" key="3">
    <source>
        <dbReference type="SAM" id="Phobius"/>
    </source>
</evidence>
<evidence type="ECO:0000313" key="5">
    <source>
        <dbReference type="EMBL" id="PXX52493.1"/>
    </source>
</evidence>
<dbReference type="AlphaFoldDB" id="A0A2V3Y368"/>
<dbReference type="Gene3D" id="3.20.20.300">
    <property type="entry name" value="Glycoside hydrolase, family 3, N-terminal domain"/>
    <property type="match status" value="1"/>
</dbReference>
<dbReference type="Gene3D" id="3.40.50.1700">
    <property type="entry name" value="Glycoside hydrolase family 3 C-terminal domain"/>
    <property type="match status" value="1"/>
</dbReference>
<organism evidence="5 6">
    <name type="scientific">Hungatella effluvii</name>
    <dbReference type="NCBI Taxonomy" id="1096246"/>
    <lineage>
        <taxon>Bacteria</taxon>
        <taxon>Bacillati</taxon>
        <taxon>Bacillota</taxon>
        <taxon>Clostridia</taxon>
        <taxon>Lachnospirales</taxon>
        <taxon>Lachnospiraceae</taxon>
        <taxon>Hungatella</taxon>
    </lineage>
</organism>
<protein>
    <submittedName>
        <fullName evidence="5">Beta-glucosidase</fullName>
    </submittedName>
</protein>
<dbReference type="Pfam" id="PF14310">
    <property type="entry name" value="Fn3-like"/>
    <property type="match status" value="1"/>
</dbReference>
<dbReference type="InterPro" id="IPR001764">
    <property type="entry name" value="Glyco_hydro_3_N"/>
</dbReference>
<dbReference type="InterPro" id="IPR002772">
    <property type="entry name" value="Glyco_hydro_3_C"/>
</dbReference>
<evidence type="ECO:0000256" key="2">
    <source>
        <dbReference type="ARBA" id="ARBA00022801"/>
    </source>
</evidence>
<evidence type="ECO:0000256" key="1">
    <source>
        <dbReference type="ARBA" id="ARBA00005336"/>
    </source>
</evidence>
<dbReference type="Pfam" id="PF01915">
    <property type="entry name" value="Glyco_hydro_3_C"/>
    <property type="match status" value="1"/>
</dbReference>
<comment type="caution">
    <text evidence="5">The sequence shown here is derived from an EMBL/GenBank/DDBJ whole genome shotgun (WGS) entry which is preliminary data.</text>
</comment>
<dbReference type="Gene3D" id="2.60.40.10">
    <property type="entry name" value="Immunoglobulins"/>
    <property type="match status" value="1"/>
</dbReference>
<dbReference type="Proteomes" id="UP000248057">
    <property type="component" value="Unassembled WGS sequence"/>
</dbReference>
<dbReference type="PRINTS" id="PR00133">
    <property type="entry name" value="GLHYDRLASE3"/>
</dbReference>
<dbReference type="SUPFAM" id="SSF51445">
    <property type="entry name" value="(Trans)glycosidases"/>
    <property type="match status" value="1"/>
</dbReference>
<keyword evidence="3" id="KW-1133">Transmembrane helix</keyword>
<proteinExistence type="inferred from homology"/>
<dbReference type="PANTHER" id="PTHR42715:SF10">
    <property type="entry name" value="BETA-GLUCOSIDASE"/>
    <property type="match status" value="1"/>
</dbReference>
<sequence length="1086" mass="118052">MFMKKRALWRGLTTLFTFIFSLTIIIGVVAESYKATIDTALGTLSEKFVSENTEDDPLYDKFQPSAEVLNEDGTGNSHALIQKAIDLNRQQAAEGAVLLKNNNADGQGLPLAGNSQVTLFGIRSHVSLLGSSFGVKAQGPYISLEQALTQNKTDFKNTIAYTLNNNFATGEVTRGATLDSWSGDEFEFEGAGFTVNPVMTAVYDKLNETYLHSENETPSAEYDPGEPSAAEIKAVNSDYAASFAEYGDAAIVVISRPSAESKDYLPGGVVDGLGAEEPLQLTANERDTIEMAKKCSDNVIVLLNSANAVEIGDLKNDPEIDSILWIGFPGCYGMLGVSDILCGRTSPSGALPDIYATYNMSAPAMQNMGNFQYENGADMLTRGAGQTGGTTGNYLIEAEGIYVGYRYYETRYYDSVFGNGNAGSPVGAYASSTEWDYDKEVAYGFGYGLSYTDFTQEFEGEPEFNVSTDPETGVCDATAVFHVKVTNTGDMAGKSIVQIYGQAPYTEGGVEKSAVQLLNFGKTDTLKPGESQVVSVEVDLQYIASYDNTYDNGDGTVGTYILDPGTYYFAMGNGAHDALNHMMARQGADPESLSGESNSAMAYEHKITEDFISSTAFSVSKTGEKISNQLDYADWNYFQPGEVTYLSRTDWAGTYPKSYTGMTLVNEELINLLNGNYYTIQTDDDTSGITWGKDSDLMFYEMYGTDFDDAKWQDLLDKMTLEEAQYLATFGGPSIPGVSSIGTVETYMTENAGNGVAVNLNASKDTGAPWSISASDPNGNWHPEVFANAPLVAASFNQDLYKEVGSFIGEEALFTGIPILWGPGLNTHRHAYNGRNGEYYSEDPVLSGSAAMEFAIGALDYGLIAAPKHFAFNDQETNRSGVAPYMLEQRAREVELRAYQIAFEATKYDTEEEDAGMRGLMISFSKIGPVECTASYELMTEILKEEWGFKGYAVTDIYDDTDIYGAVLASGTTCFDTRGISGFYGATTLENCSTFATQVDGSKLSAQLLSGDAKLQNAVKDSCHNILYAFSQSSLMNRYNSTTHIEQTMTWWRMAYMAAIAAFGILLLASGALYVVSSKRKEREVS</sequence>
<dbReference type="InterPro" id="IPR050288">
    <property type="entry name" value="Cellulose_deg_GH3"/>
</dbReference>
<dbReference type="EMBL" id="QJKD01000007">
    <property type="protein sequence ID" value="PXX52493.1"/>
    <property type="molecule type" value="Genomic_DNA"/>
</dbReference>
<dbReference type="Pfam" id="PF00933">
    <property type="entry name" value="Glyco_hydro_3"/>
    <property type="match status" value="1"/>
</dbReference>
<dbReference type="SUPFAM" id="SSF52279">
    <property type="entry name" value="Beta-D-glucan exohydrolase, C-terminal domain"/>
    <property type="match status" value="1"/>
</dbReference>
<keyword evidence="3" id="KW-0472">Membrane</keyword>
<dbReference type="InterPro" id="IPR026891">
    <property type="entry name" value="Fn3-like"/>
</dbReference>
<dbReference type="InterPro" id="IPR013783">
    <property type="entry name" value="Ig-like_fold"/>
</dbReference>
<feature type="transmembrane region" description="Helical" evidence="3">
    <location>
        <begin position="1051"/>
        <end position="1076"/>
    </location>
</feature>
<dbReference type="GeneID" id="86062288"/>
<dbReference type="RefSeq" id="WP_110323624.1">
    <property type="nucleotide sequence ID" value="NZ_QJKD01000007.1"/>
</dbReference>
<evidence type="ECO:0000313" key="6">
    <source>
        <dbReference type="Proteomes" id="UP000248057"/>
    </source>
</evidence>
<gene>
    <name evidence="5" type="ORF">DFR60_107179</name>
</gene>